<dbReference type="PANTHER" id="PTHR30572:SF4">
    <property type="entry name" value="ABC TRANSPORTER PERMEASE YTRF"/>
    <property type="match status" value="1"/>
</dbReference>
<feature type="domain" description="ABC3 transporter permease C-terminal" evidence="8">
    <location>
        <begin position="474"/>
        <end position="581"/>
    </location>
</feature>
<feature type="transmembrane region" description="Helical" evidence="7">
    <location>
        <begin position="424"/>
        <end position="446"/>
    </location>
</feature>
<dbReference type="InterPro" id="IPR003838">
    <property type="entry name" value="ABC3_permease_C"/>
</dbReference>
<comment type="subcellular location">
    <subcellularLocation>
        <location evidence="1">Cell membrane</location>
        <topology evidence="1">Multi-pass membrane protein</topology>
    </subcellularLocation>
</comment>
<feature type="transmembrane region" description="Helical" evidence="7">
    <location>
        <begin position="466"/>
        <end position="491"/>
    </location>
</feature>
<evidence type="ECO:0000313" key="10">
    <source>
        <dbReference type="Proteomes" id="UP001165136"/>
    </source>
</evidence>
<dbReference type="EMBL" id="BSTI01000029">
    <property type="protein sequence ID" value="GLY70978.1"/>
    <property type="molecule type" value="Genomic_DNA"/>
</dbReference>
<evidence type="ECO:0000256" key="5">
    <source>
        <dbReference type="ARBA" id="ARBA00023136"/>
    </source>
</evidence>
<protein>
    <recommendedName>
        <fullName evidence="8">ABC3 transporter permease C-terminal domain-containing protein</fullName>
    </recommendedName>
</protein>
<name>A0A9W6R8S7_9PSEU</name>
<organism evidence="9 10">
    <name type="scientific">Amycolatopsis taiwanensis</name>
    <dbReference type="NCBI Taxonomy" id="342230"/>
    <lineage>
        <taxon>Bacteria</taxon>
        <taxon>Bacillati</taxon>
        <taxon>Actinomycetota</taxon>
        <taxon>Actinomycetes</taxon>
        <taxon>Pseudonocardiales</taxon>
        <taxon>Pseudonocardiaceae</taxon>
        <taxon>Amycolatopsis</taxon>
    </lineage>
</organism>
<keyword evidence="10" id="KW-1185">Reference proteome</keyword>
<dbReference type="AlphaFoldDB" id="A0A9W6R8S7"/>
<evidence type="ECO:0000256" key="1">
    <source>
        <dbReference type="ARBA" id="ARBA00004651"/>
    </source>
</evidence>
<feature type="transmembrane region" description="Helical" evidence="7">
    <location>
        <begin position="20"/>
        <end position="42"/>
    </location>
</feature>
<evidence type="ECO:0000256" key="2">
    <source>
        <dbReference type="ARBA" id="ARBA00022475"/>
    </source>
</evidence>
<evidence type="ECO:0000256" key="4">
    <source>
        <dbReference type="ARBA" id="ARBA00022989"/>
    </source>
</evidence>
<comment type="similarity">
    <text evidence="6">Belongs to the ABC-4 integral membrane protein family.</text>
</comment>
<accession>A0A9W6R8S7</accession>
<gene>
    <name evidence="9" type="ORF">Atai01_75970</name>
</gene>
<evidence type="ECO:0000256" key="6">
    <source>
        <dbReference type="ARBA" id="ARBA00038076"/>
    </source>
</evidence>
<keyword evidence="2" id="KW-1003">Cell membrane</keyword>
<dbReference type="RefSeq" id="WP_285490465.1">
    <property type="nucleotide sequence ID" value="NZ_BSTI01000029.1"/>
</dbReference>
<dbReference type="Pfam" id="PF02687">
    <property type="entry name" value="FtsX"/>
    <property type="match status" value="2"/>
</dbReference>
<dbReference type="GO" id="GO:0022857">
    <property type="term" value="F:transmembrane transporter activity"/>
    <property type="evidence" value="ECO:0007669"/>
    <property type="project" value="TreeGrafter"/>
</dbReference>
<dbReference type="PANTHER" id="PTHR30572">
    <property type="entry name" value="MEMBRANE COMPONENT OF TRANSPORTER-RELATED"/>
    <property type="match status" value="1"/>
</dbReference>
<dbReference type="InterPro" id="IPR050250">
    <property type="entry name" value="Macrolide_Exporter_MacB"/>
</dbReference>
<feature type="transmembrane region" description="Helical" evidence="7">
    <location>
        <begin position="305"/>
        <end position="333"/>
    </location>
</feature>
<comment type="caution">
    <text evidence="9">The sequence shown here is derived from an EMBL/GenBank/DDBJ whole genome shotgun (WGS) entry which is preliminary data.</text>
</comment>
<feature type="transmembrane region" description="Helical" evidence="7">
    <location>
        <begin position="262"/>
        <end position="284"/>
    </location>
</feature>
<dbReference type="GO" id="GO:0005886">
    <property type="term" value="C:plasma membrane"/>
    <property type="evidence" value="ECO:0007669"/>
    <property type="project" value="UniProtKB-SubCell"/>
</dbReference>
<keyword evidence="4 7" id="KW-1133">Transmembrane helix</keyword>
<evidence type="ECO:0000259" key="8">
    <source>
        <dbReference type="Pfam" id="PF02687"/>
    </source>
</evidence>
<feature type="domain" description="ABC3 transporter permease C-terminal" evidence="8">
    <location>
        <begin position="267"/>
        <end position="380"/>
    </location>
</feature>
<evidence type="ECO:0000256" key="3">
    <source>
        <dbReference type="ARBA" id="ARBA00022692"/>
    </source>
</evidence>
<feature type="transmembrane region" description="Helical" evidence="7">
    <location>
        <begin position="523"/>
        <end position="547"/>
    </location>
</feature>
<keyword evidence="3 7" id="KW-0812">Transmembrane</keyword>
<dbReference type="Proteomes" id="UP001165136">
    <property type="component" value="Unassembled WGS sequence"/>
</dbReference>
<feature type="transmembrane region" description="Helical" evidence="7">
    <location>
        <begin position="353"/>
        <end position="375"/>
    </location>
</feature>
<sequence length="593" mass="60908">MGRTLLICRLVLRDLRRHPVAAVVFLLGITAATTALSVGLTLNGATSTLYQQTREQTLGPDVVAVSGDATADDLAGLTKLEHAPGVVAHGGPYPVIEATSTAHGRAVGTMVLGRAVVPASIDRPLVTTGSWIQPDGVVVERGFAEAIEVRVGDRITVAGKEFPVVGVAVTAANAVYPQGLLTGGGGPTEHGAGLVWLTEDDVRSLPSPQTSAYYLMDLRLADPTATEEFIDYFRNPAFPVNFFTWQDLADTDSGLLRSTQPALVVGGWLLAALAVCCVAGLMAGRAAGQVRRIGLLKAVGAGPGLVAAVVLAEYVVLALAADGLGLLIGWLMAPALSDPSSGMVDSALPLTPGTIVGVAFAALTVAIVATLGPALRAANTTTVHALAGGAHPPLHRAARTPASLRLPTSLLLGLRLIARRPRHAVLTAAGMATTSVTITALLTLSAQPRHGYDLGPSTLTNLRDQANSRVLLAVTFAMIALAVVNTVVITWSTAQDARRSLAVARTLGATPAQVTGALCVAQLLPALPGALIGVPIGVALSWIFSIGTMTLPSVWWLLAAALATLLGVTVFTAAPARIEASRPVVDILNAETA</sequence>
<reference evidence="9" key="1">
    <citation type="submission" date="2023-03" db="EMBL/GenBank/DDBJ databases">
        <title>Amycolatopsis taiwanensis NBRC 103393.</title>
        <authorList>
            <person name="Ichikawa N."/>
            <person name="Sato H."/>
            <person name="Tonouchi N."/>
        </authorList>
    </citation>
    <scope>NUCLEOTIDE SEQUENCE</scope>
    <source>
        <strain evidence="9">NBRC 103393</strain>
    </source>
</reference>
<keyword evidence="5 7" id="KW-0472">Membrane</keyword>
<feature type="transmembrane region" description="Helical" evidence="7">
    <location>
        <begin position="553"/>
        <end position="574"/>
    </location>
</feature>
<evidence type="ECO:0000256" key="7">
    <source>
        <dbReference type="SAM" id="Phobius"/>
    </source>
</evidence>
<evidence type="ECO:0000313" key="9">
    <source>
        <dbReference type="EMBL" id="GLY70978.1"/>
    </source>
</evidence>
<proteinExistence type="inferred from homology"/>